<dbReference type="InterPro" id="IPR002048">
    <property type="entry name" value="EF_hand_dom"/>
</dbReference>
<dbReference type="EMBL" id="CAJJDM010000125">
    <property type="protein sequence ID" value="CAD8103941.1"/>
    <property type="molecule type" value="Genomic_DNA"/>
</dbReference>
<accession>A0A8S1PLY8</accession>
<evidence type="ECO:0000313" key="2">
    <source>
        <dbReference type="EMBL" id="CAD8103941.1"/>
    </source>
</evidence>
<gene>
    <name evidence="2" type="ORF">PPRIM_AZ9-3.1.T1220111</name>
</gene>
<organism evidence="2 3">
    <name type="scientific">Paramecium primaurelia</name>
    <dbReference type="NCBI Taxonomy" id="5886"/>
    <lineage>
        <taxon>Eukaryota</taxon>
        <taxon>Sar</taxon>
        <taxon>Alveolata</taxon>
        <taxon>Ciliophora</taxon>
        <taxon>Intramacronucleata</taxon>
        <taxon>Oligohymenophorea</taxon>
        <taxon>Peniculida</taxon>
        <taxon>Parameciidae</taxon>
        <taxon>Paramecium</taxon>
    </lineage>
</organism>
<protein>
    <recommendedName>
        <fullName evidence="1">EF-hand domain-containing protein</fullName>
    </recommendedName>
</protein>
<sequence length="403" mass="48147">MLNPTVTEADQNQIYEQKFIIFLRIILNTEKDAEDIKVTLAENTRFDVSEAFRTIDTNSKGYLTASDIFRFMCKNGYSLSIKFCDLWISIYSSGNDKLSHQKFLEFIVPKYNKDQAMKLIMRKLQITEYKLSFYLEDFVAKLIYLEIDYLKVIEIEKMGIAQQVKWKFNTIFKIIAGNQLFIDKRSLDQLLNKFEIQSLSQLDYLMFLNRFIRNDRQVIQRDDFSDAMFPSRELMLEFQQQKDGFDDYVLNQNQQLDQLIGIDKIVDKDDFVFKPEDHKMQTQTFRKEVEYSQDQKIQIQQPQELSKLSSNRYFANEKSKLIQQKVQVKSKKYQSPYEYANQFRVKDDLLQEFEMPQNYSQLTVSQGNVSSYVQNNQQFKIEQSNYSNFRQQPKNIQYFNSRL</sequence>
<reference evidence="2" key="1">
    <citation type="submission" date="2021-01" db="EMBL/GenBank/DDBJ databases">
        <authorList>
            <consortium name="Genoscope - CEA"/>
            <person name="William W."/>
        </authorList>
    </citation>
    <scope>NUCLEOTIDE SEQUENCE</scope>
</reference>
<dbReference type="OMA" id="PYEYANQ"/>
<dbReference type="Proteomes" id="UP000688137">
    <property type="component" value="Unassembled WGS sequence"/>
</dbReference>
<comment type="caution">
    <text evidence="2">The sequence shown here is derived from an EMBL/GenBank/DDBJ whole genome shotgun (WGS) entry which is preliminary data.</text>
</comment>
<evidence type="ECO:0000259" key="1">
    <source>
        <dbReference type="PROSITE" id="PS50222"/>
    </source>
</evidence>
<keyword evidence="3" id="KW-1185">Reference proteome</keyword>
<dbReference type="GO" id="GO:0005509">
    <property type="term" value="F:calcium ion binding"/>
    <property type="evidence" value="ECO:0007669"/>
    <property type="project" value="InterPro"/>
</dbReference>
<name>A0A8S1PLY8_PARPR</name>
<dbReference type="AlphaFoldDB" id="A0A8S1PLY8"/>
<evidence type="ECO:0000313" key="3">
    <source>
        <dbReference type="Proteomes" id="UP000688137"/>
    </source>
</evidence>
<dbReference type="PROSITE" id="PS50222">
    <property type="entry name" value="EF_HAND_2"/>
    <property type="match status" value="1"/>
</dbReference>
<feature type="domain" description="EF-hand" evidence="1">
    <location>
        <begin position="43"/>
        <end position="78"/>
    </location>
</feature>
<proteinExistence type="predicted"/>